<dbReference type="AlphaFoldDB" id="A0A2Z6RIS3"/>
<gene>
    <name evidence="2" type="ORF">RclHR1_04450002</name>
</gene>
<accession>A0A2Z6RIS3</accession>
<evidence type="ECO:0000259" key="1">
    <source>
        <dbReference type="PROSITE" id="PS50011"/>
    </source>
</evidence>
<evidence type="ECO:0000313" key="2">
    <source>
        <dbReference type="EMBL" id="GBC02094.1"/>
    </source>
</evidence>
<protein>
    <recommendedName>
        <fullName evidence="1">Protein kinase domain-containing protein</fullName>
    </recommendedName>
</protein>
<dbReference type="PROSITE" id="PS50011">
    <property type="entry name" value="PROTEIN_KINASE_DOM"/>
    <property type="match status" value="1"/>
</dbReference>
<dbReference type="InterPro" id="IPR000719">
    <property type="entry name" value="Prot_kinase_dom"/>
</dbReference>
<dbReference type="EMBL" id="BEXD01003810">
    <property type="protein sequence ID" value="GBC02094.1"/>
    <property type="molecule type" value="Genomic_DNA"/>
</dbReference>
<dbReference type="GO" id="GO:0004672">
    <property type="term" value="F:protein kinase activity"/>
    <property type="evidence" value="ECO:0007669"/>
    <property type="project" value="InterPro"/>
</dbReference>
<feature type="domain" description="Protein kinase" evidence="1">
    <location>
        <begin position="89"/>
        <end position="307"/>
    </location>
</feature>
<reference evidence="2 3" key="1">
    <citation type="submission" date="2017-11" db="EMBL/GenBank/DDBJ databases">
        <title>The genome of Rhizophagus clarus HR1 reveals common genetic basis of auxotrophy among arbuscular mycorrhizal fungi.</title>
        <authorList>
            <person name="Kobayashi Y."/>
        </authorList>
    </citation>
    <scope>NUCLEOTIDE SEQUENCE [LARGE SCALE GENOMIC DNA]</scope>
    <source>
        <strain evidence="2 3">HR1</strain>
    </source>
</reference>
<dbReference type="InterPro" id="IPR011009">
    <property type="entry name" value="Kinase-like_dom_sf"/>
</dbReference>
<sequence>MKHIKSIFNISDKSFHPINNHKNCYDPNHDKSWCKECVPHNIIDGWTSENHDIDEFIKDTIYDAKLKYDNNYDINKYPLFLEWVPFDEFKDIKQIGDGCFAKVYSATWIEGKSKYVRLNESWEKRKSEPIKVALKRLNRPQNISAEYLNELKIHWNMCNIYIYSLKFYGITKDPNTKEFMMNDYRIFRKRIKHDINLALEICNGLRPEFGKGTPEIYKKLAYKCMNAIPADQRPEAIELFNIFNFWLVSIDGNRQEEKDKYGYKGKEIKVMFKEADEEIPNISTSYEMNPEAIYTSRPFTLSIYQNQ</sequence>
<organism evidence="2 3">
    <name type="scientific">Rhizophagus clarus</name>
    <dbReference type="NCBI Taxonomy" id="94130"/>
    <lineage>
        <taxon>Eukaryota</taxon>
        <taxon>Fungi</taxon>
        <taxon>Fungi incertae sedis</taxon>
        <taxon>Mucoromycota</taxon>
        <taxon>Glomeromycotina</taxon>
        <taxon>Glomeromycetes</taxon>
        <taxon>Glomerales</taxon>
        <taxon>Glomeraceae</taxon>
        <taxon>Rhizophagus</taxon>
    </lineage>
</organism>
<dbReference type="GO" id="GO:0005524">
    <property type="term" value="F:ATP binding"/>
    <property type="evidence" value="ECO:0007669"/>
    <property type="project" value="InterPro"/>
</dbReference>
<dbReference type="SUPFAM" id="SSF56112">
    <property type="entry name" value="Protein kinase-like (PK-like)"/>
    <property type="match status" value="1"/>
</dbReference>
<keyword evidence="3" id="KW-1185">Reference proteome</keyword>
<name>A0A2Z6RIS3_9GLOM</name>
<dbReference type="Gene3D" id="1.10.510.10">
    <property type="entry name" value="Transferase(Phosphotransferase) domain 1"/>
    <property type="match status" value="1"/>
</dbReference>
<proteinExistence type="predicted"/>
<comment type="caution">
    <text evidence="2">The sequence shown here is derived from an EMBL/GenBank/DDBJ whole genome shotgun (WGS) entry which is preliminary data.</text>
</comment>
<evidence type="ECO:0000313" key="3">
    <source>
        <dbReference type="Proteomes" id="UP000247702"/>
    </source>
</evidence>
<dbReference type="Proteomes" id="UP000247702">
    <property type="component" value="Unassembled WGS sequence"/>
</dbReference>